<evidence type="ECO:0000313" key="11">
    <source>
        <dbReference type="EMBL" id="KAF2765706.1"/>
    </source>
</evidence>
<feature type="compositionally biased region" description="Low complexity" evidence="8">
    <location>
        <begin position="429"/>
        <end position="439"/>
    </location>
</feature>
<evidence type="ECO:0000256" key="6">
    <source>
        <dbReference type="PROSITE-ProRule" id="PRU00192"/>
    </source>
</evidence>
<reference evidence="11" key="1">
    <citation type="journal article" date="2020" name="Stud. Mycol.">
        <title>101 Dothideomycetes genomes: a test case for predicting lifestyles and emergence of pathogens.</title>
        <authorList>
            <person name="Haridas S."/>
            <person name="Albert R."/>
            <person name="Binder M."/>
            <person name="Bloem J."/>
            <person name="Labutti K."/>
            <person name="Salamov A."/>
            <person name="Andreopoulos B."/>
            <person name="Baker S."/>
            <person name="Barry K."/>
            <person name="Bills G."/>
            <person name="Bluhm B."/>
            <person name="Cannon C."/>
            <person name="Castanera R."/>
            <person name="Culley D."/>
            <person name="Daum C."/>
            <person name="Ezra D."/>
            <person name="Gonzalez J."/>
            <person name="Henrissat B."/>
            <person name="Kuo A."/>
            <person name="Liang C."/>
            <person name="Lipzen A."/>
            <person name="Lutzoni F."/>
            <person name="Magnuson J."/>
            <person name="Mondo S."/>
            <person name="Nolan M."/>
            <person name="Ohm R."/>
            <person name="Pangilinan J."/>
            <person name="Park H.-J."/>
            <person name="Ramirez L."/>
            <person name="Alfaro M."/>
            <person name="Sun H."/>
            <person name="Tritt A."/>
            <person name="Yoshinaga Y."/>
            <person name="Zwiers L.-H."/>
            <person name="Turgeon B."/>
            <person name="Goodwin S."/>
            <person name="Spatafora J."/>
            <person name="Crous P."/>
            <person name="Grigoriev I."/>
        </authorList>
    </citation>
    <scope>NUCLEOTIDE SEQUENCE</scope>
    <source>
        <strain evidence="11">CBS 116005</strain>
    </source>
</reference>
<comment type="subcellular location">
    <subcellularLocation>
        <location evidence="1">Cytoplasm</location>
        <location evidence="1">Cytoskeleton</location>
    </subcellularLocation>
</comment>
<dbReference type="AlphaFoldDB" id="A0A6G1KYK7"/>
<feature type="domain" description="F-BAR" evidence="10">
    <location>
        <begin position="14"/>
        <end position="267"/>
    </location>
</feature>
<evidence type="ECO:0000256" key="4">
    <source>
        <dbReference type="ARBA" id="ARBA00022553"/>
    </source>
</evidence>
<organism evidence="11 12">
    <name type="scientific">Teratosphaeria nubilosa</name>
    <dbReference type="NCBI Taxonomy" id="161662"/>
    <lineage>
        <taxon>Eukaryota</taxon>
        <taxon>Fungi</taxon>
        <taxon>Dikarya</taxon>
        <taxon>Ascomycota</taxon>
        <taxon>Pezizomycotina</taxon>
        <taxon>Dothideomycetes</taxon>
        <taxon>Dothideomycetidae</taxon>
        <taxon>Mycosphaerellales</taxon>
        <taxon>Teratosphaeriaceae</taxon>
        <taxon>Teratosphaeria</taxon>
    </lineage>
</organism>
<dbReference type="SUPFAM" id="SSF50044">
    <property type="entry name" value="SH3-domain"/>
    <property type="match status" value="1"/>
</dbReference>
<feature type="compositionally biased region" description="Polar residues" evidence="8">
    <location>
        <begin position="315"/>
        <end position="331"/>
    </location>
</feature>
<dbReference type="InterPro" id="IPR001060">
    <property type="entry name" value="FCH_dom"/>
</dbReference>
<evidence type="ECO:0000256" key="5">
    <source>
        <dbReference type="ARBA" id="ARBA00023212"/>
    </source>
</evidence>
<evidence type="ECO:0000256" key="8">
    <source>
        <dbReference type="SAM" id="MobiDB-lite"/>
    </source>
</evidence>
<evidence type="ECO:0000259" key="9">
    <source>
        <dbReference type="PROSITE" id="PS50002"/>
    </source>
</evidence>
<dbReference type="SMART" id="SM00055">
    <property type="entry name" value="FCH"/>
    <property type="match status" value="1"/>
</dbReference>
<dbReference type="EMBL" id="ML995885">
    <property type="protein sequence ID" value="KAF2765706.1"/>
    <property type="molecule type" value="Genomic_DNA"/>
</dbReference>
<feature type="compositionally biased region" description="Polar residues" evidence="8">
    <location>
        <begin position="476"/>
        <end position="489"/>
    </location>
</feature>
<dbReference type="Proteomes" id="UP000799436">
    <property type="component" value="Unassembled WGS sequence"/>
</dbReference>
<feature type="compositionally biased region" description="Polar residues" evidence="8">
    <location>
        <begin position="871"/>
        <end position="901"/>
    </location>
</feature>
<evidence type="ECO:0008006" key="13">
    <source>
        <dbReference type="Google" id="ProtNLM"/>
    </source>
</evidence>
<dbReference type="OrthoDB" id="27823at2759"/>
<dbReference type="GO" id="GO:0106006">
    <property type="term" value="F:cytoskeletal protein-membrane anchor activity"/>
    <property type="evidence" value="ECO:0007669"/>
    <property type="project" value="UniProtKB-ARBA"/>
</dbReference>
<dbReference type="FunFam" id="1.20.1270.60:FF:000045">
    <property type="entry name" value="Cell division control protein"/>
    <property type="match status" value="1"/>
</dbReference>
<dbReference type="PROSITE" id="PS51741">
    <property type="entry name" value="F_BAR"/>
    <property type="match status" value="1"/>
</dbReference>
<gene>
    <name evidence="11" type="ORF">EJ03DRAFT_330700</name>
</gene>
<feature type="region of interest" description="Disordered" evidence="8">
    <location>
        <begin position="366"/>
        <end position="550"/>
    </location>
</feature>
<dbReference type="SUPFAM" id="SSF103657">
    <property type="entry name" value="BAR/IMD domain-like"/>
    <property type="match status" value="1"/>
</dbReference>
<dbReference type="Pfam" id="PF00018">
    <property type="entry name" value="SH3_1"/>
    <property type="match status" value="1"/>
</dbReference>
<dbReference type="CDD" id="cd07651">
    <property type="entry name" value="F-BAR_PombeCdc15_like"/>
    <property type="match status" value="1"/>
</dbReference>
<feature type="compositionally biased region" description="Low complexity" evidence="8">
    <location>
        <begin position="742"/>
        <end position="754"/>
    </location>
</feature>
<dbReference type="PANTHER" id="PTHR23065:SF7">
    <property type="entry name" value="NOSTRIN, ISOFORM H"/>
    <property type="match status" value="1"/>
</dbReference>
<dbReference type="GO" id="GO:0005543">
    <property type="term" value="F:phospholipid binding"/>
    <property type="evidence" value="ECO:0007669"/>
    <property type="project" value="UniProtKB-ARBA"/>
</dbReference>
<feature type="domain" description="SH3" evidence="9">
    <location>
        <begin position="908"/>
        <end position="968"/>
    </location>
</feature>
<dbReference type="InterPro" id="IPR027267">
    <property type="entry name" value="AH/BAR_dom_sf"/>
</dbReference>
<dbReference type="InterPro" id="IPR031160">
    <property type="entry name" value="F_BAR_dom"/>
</dbReference>
<keyword evidence="3" id="KW-0963">Cytoplasm</keyword>
<keyword evidence="5" id="KW-0206">Cytoskeleton</keyword>
<feature type="compositionally biased region" description="Polar residues" evidence="8">
    <location>
        <begin position="457"/>
        <end position="466"/>
    </location>
</feature>
<dbReference type="PANTHER" id="PTHR23065">
    <property type="entry name" value="PROLINE-SERINE-THREONINE PHOSPHATASE INTERACTING PROTEIN 1"/>
    <property type="match status" value="1"/>
</dbReference>
<dbReference type="SMART" id="SM00326">
    <property type="entry name" value="SH3"/>
    <property type="match status" value="1"/>
</dbReference>
<evidence type="ECO:0000259" key="10">
    <source>
        <dbReference type="PROSITE" id="PS51741"/>
    </source>
</evidence>
<name>A0A6G1KYK7_9PEZI</name>
<dbReference type="InterPro" id="IPR001452">
    <property type="entry name" value="SH3_domain"/>
</dbReference>
<dbReference type="CDD" id="cd00174">
    <property type="entry name" value="SH3"/>
    <property type="match status" value="1"/>
</dbReference>
<feature type="compositionally biased region" description="Basic and acidic residues" evidence="8">
    <location>
        <begin position="443"/>
        <end position="453"/>
    </location>
</feature>
<dbReference type="GO" id="GO:0120104">
    <property type="term" value="C:mitotic actomyosin contractile ring, proximal layer"/>
    <property type="evidence" value="ECO:0007669"/>
    <property type="project" value="UniProtKB-ARBA"/>
</dbReference>
<feature type="compositionally biased region" description="Polar residues" evidence="8">
    <location>
        <begin position="526"/>
        <end position="543"/>
    </location>
</feature>
<dbReference type="Gene3D" id="1.20.1270.60">
    <property type="entry name" value="Arfaptin homology (AH) domain/BAR domain"/>
    <property type="match status" value="1"/>
</dbReference>
<evidence type="ECO:0000256" key="1">
    <source>
        <dbReference type="ARBA" id="ARBA00004245"/>
    </source>
</evidence>
<dbReference type="PRINTS" id="PR00452">
    <property type="entry name" value="SH3DOMAIN"/>
</dbReference>
<dbReference type="GO" id="GO:0009898">
    <property type="term" value="C:cytoplasmic side of plasma membrane"/>
    <property type="evidence" value="ECO:0007669"/>
    <property type="project" value="TreeGrafter"/>
</dbReference>
<feature type="region of interest" description="Disordered" evidence="8">
    <location>
        <begin position="578"/>
        <end position="624"/>
    </location>
</feature>
<dbReference type="PROSITE" id="PS50002">
    <property type="entry name" value="SH3"/>
    <property type="match status" value="1"/>
</dbReference>
<dbReference type="InterPro" id="IPR036028">
    <property type="entry name" value="SH3-like_dom_sf"/>
</dbReference>
<proteinExistence type="predicted"/>
<keyword evidence="4" id="KW-0597">Phosphoprotein</keyword>
<accession>A0A6G1KYK7</accession>
<dbReference type="Gene3D" id="2.30.30.40">
    <property type="entry name" value="SH3 Domains"/>
    <property type="match status" value="1"/>
</dbReference>
<keyword evidence="12" id="KW-1185">Reference proteome</keyword>
<keyword evidence="7" id="KW-0175">Coiled coil</keyword>
<dbReference type="FunFam" id="2.30.30.40:FF:000164">
    <property type="entry name" value="Cell division control protein"/>
    <property type="match status" value="1"/>
</dbReference>
<evidence type="ECO:0000313" key="12">
    <source>
        <dbReference type="Proteomes" id="UP000799436"/>
    </source>
</evidence>
<evidence type="ECO:0000256" key="7">
    <source>
        <dbReference type="PROSITE-ProRule" id="PRU01077"/>
    </source>
</evidence>
<protein>
    <recommendedName>
        <fullName evidence="13">SH3 domain-containing protein</fullName>
    </recommendedName>
</protein>
<dbReference type="Pfam" id="PF00611">
    <property type="entry name" value="FCH"/>
    <property type="match status" value="1"/>
</dbReference>
<evidence type="ECO:0000256" key="2">
    <source>
        <dbReference type="ARBA" id="ARBA00022443"/>
    </source>
</evidence>
<dbReference type="PRINTS" id="PR00499">
    <property type="entry name" value="P67PHOX"/>
</dbReference>
<sequence>MGPPPASDGPTVAISFANNFWGKDDAGVGPLLERMHNAKVTGEELKAFYTARADIEAEYAKKLLNLARKPLGSCEAGTLRMSLDVVRGEVDSMGKEHQNIAGKMKSELEEPLSAFAGGLKERRKIIQGGIEKLLKVKTQQTIQVNKTRDRFEQDCLKIKGYLAQGHMVMGQEERKNKAKLEKTQIQMSANSSEYEAAVKVLEETTGKWNREWKAACDKFQDLEEERLDYFKSSLWNFANIASTVCVSDDASCEKIRLSLEDCDVEKDISNFIKDSGTGQEIPDPPKYINFCRGDADDAMSRADSEDGDYSVAQFQRTMNPSYRTSSPQPSTLGMHHDPDSSLREAMGLPKARTSLQGDEAFAARIASGSPGFDPRGSQGSGFNPRSSHGSAAPPPLAPSASSSIGDPYANAPRIPHNPYPTEGMTQFCRPPSERSSQPSPTRPDSRDSQDHGGSDYSAPTSFSSMEPPSGHVSPTKGYNGSNVSGTSSNAEDKTIQKKKSGFFNSPFRRRSQKLKEQPQPLQPAPTQRNTWTPANMRNTNTSPSKPPAPKNRYIAAAVQASSECEIFEPILIVRRSSTWQKQPSLSPDPDVDPRADYQLGIGNNVFDVESPNKRKQAPKKAEPELDPIAQALAELKGVTKQASVRQPIDRHYGMSTPAPGTPAFDGRGTPAGAVPTPFASSGNRGTPPPAYDTPPVSRLGAPQPAHTKREMQKTTAQFVNQKRDMFNGSAQSSRPGSAMARGQSSQGQPPRASSPQPPRATSPRPGFQQGGLPYRAASPNPYGGAPQPAVGSQRPRAQSSSPIKPQPNYGGYNSRNGSPGGYQVPRAASPNPAYSTRPPAASISRPGSSQGAMVLAPAGGDPYGSQRGARPQSSHYGDYGQQQHQMAQSRTRSQSVAGQRQVTRDGRPIMHFARAMYMYQAAIPEELSFAKGDVLAVIRHQDDGWWEAEVCNKPGQPGLVPSNYLKEC</sequence>
<evidence type="ECO:0000256" key="3">
    <source>
        <dbReference type="ARBA" id="ARBA00022490"/>
    </source>
</evidence>
<keyword evidence="2 6" id="KW-0728">SH3 domain</keyword>
<feature type="region of interest" description="Disordered" evidence="8">
    <location>
        <begin position="315"/>
        <end position="343"/>
    </location>
</feature>
<dbReference type="GO" id="GO:1903475">
    <property type="term" value="P:mitotic actomyosin contractile ring assembly"/>
    <property type="evidence" value="ECO:0007669"/>
    <property type="project" value="UniProtKB-ARBA"/>
</dbReference>
<feature type="region of interest" description="Disordered" evidence="8">
    <location>
        <begin position="638"/>
        <end position="902"/>
    </location>
</feature>